<reference evidence="1 2" key="1">
    <citation type="journal article" date="2020" name="Arch. Microbiol.">
        <title>Bradyrhizobium campsiandrae sp. nov., a nitrogen-fixing bacterial strain isolated from a native leguminous tree from the Amazon adapted to flooded conditions.</title>
        <authorList>
            <person name="Cabral Michel D."/>
            <person name="Martins da Costa E."/>
            <person name="Azarias Guimaraes A."/>
            <person name="Soares de Carvalho T."/>
            <person name="Santos de Castro Caputo P."/>
            <person name="Willems A."/>
            <person name="de Souza Moreira F.M."/>
        </authorList>
    </citation>
    <scope>NUCLEOTIDE SEQUENCE [LARGE SCALE GENOMIC DNA]</scope>
    <source>
        <strain evidence="2">INPA 384B</strain>
    </source>
</reference>
<dbReference type="Proteomes" id="UP000639516">
    <property type="component" value="Unassembled WGS sequence"/>
</dbReference>
<accession>A0ABR7TZM4</accession>
<evidence type="ECO:0000313" key="1">
    <source>
        <dbReference type="EMBL" id="MBC9976798.1"/>
    </source>
</evidence>
<organism evidence="1 2">
    <name type="scientific">Bradyrhizobium campsiandrae</name>
    <dbReference type="NCBI Taxonomy" id="1729892"/>
    <lineage>
        <taxon>Bacteria</taxon>
        <taxon>Pseudomonadati</taxon>
        <taxon>Pseudomonadota</taxon>
        <taxon>Alphaproteobacteria</taxon>
        <taxon>Hyphomicrobiales</taxon>
        <taxon>Nitrobacteraceae</taxon>
        <taxon>Bradyrhizobium</taxon>
    </lineage>
</organism>
<sequence length="324" mass="35529">MDYAHHSWNIHRKPKTTELQPIADFFRGRCARLRSLMQLPAQVGNVTIKMRDTYVRSVFEVTGGFKTNNLAPAQAKEIDIRSKEIFAQIVHEAMRLKQTEDWDKHAHNQLIDGLVGFEAMGGDPSSIGAIQASMMSYLTTGWTIIETMSADLWEAALNIHPASLANLTGAPKRLKGGQLNQSGAAAKESKSVRLDEISKHEFNVANKMGTILRGRFEFASLDGIREAYASAFAKGSAEIDRAIADKSLDALSAVRNVIVHRDALADSEYVRRTKILSSLPAAKVGDHLLLDGDIVVRLLKPAIASANQLLVAVDNWLAKSTGQD</sequence>
<name>A0ABR7TZM4_9BRAD</name>
<keyword evidence="2" id="KW-1185">Reference proteome</keyword>
<comment type="caution">
    <text evidence="1">The sequence shown here is derived from an EMBL/GenBank/DDBJ whole genome shotgun (WGS) entry which is preliminary data.</text>
</comment>
<gene>
    <name evidence="1" type="ORF">HA482_01050</name>
</gene>
<protein>
    <recommendedName>
        <fullName evidence="3">RiboL-PSP-HEPN domain-containing protein</fullName>
    </recommendedName>
</protein>
<dbReference type="EMBL" id="JAATTO010000001">
    <property type="protein sequence ID" value="MBC9976798.1"/>
    <property type="molecule type" value="Genomic_DNA"/>
</dbReference>
<evidence type="ECO:0000313" key="2">
    <source>
        <dbReference type="Proteomes" id="UP000639516"/>
    </source>
</evidence>
<proteinExistence type="predicted"/>
<dbReference type="RefSeq" id="WP_210324917.1">
    <property type="nucleotide sequence ID" value="NZ_JAANIH010000125.1"/>
</dbReference>
<evidence type="ECO:0008006" key="3">
    <source>
        <dbReference type="Google" id="ProtNLM"/>
    </source>
</evidence>